<dbReference type="PROSITE" id="PS52035">
    <property type="entry name" value="PEPTIDASE_M14"/>
    <property type="match status" value="1"/>
</dbReference>
<protein>
    <submittedName>
        <fullName evidence="11">M14 family zinc carboxypeptidase</fullName>
    </submittedName>
</protein>
<evidence type="ECO:0000256" key="3">
    <source>
        <dbReference type="ARBA" id="ARBA00022670"/>
    </source>
</evidence>
<keyword evidence="5" id="KW-0862">Zinc</keyword>
<comment type="caution">
    <text evidence="11">The sequence shown here is derived from an EMBL/GenBank/DDBJ whole genome shotgun (WGS) entry which is preliminary data.</text>
</comment>
<gene>
    <name evidence="11" type="ORF">SM124_09175</name>
</gene>
<dbReference type="Pfam" id="PF18058">
    <property type="entry name" value="SbsC_C"/>
    <property type="match status" value="1"/>
</dbReference>
<dbReference type="Proteomes" id="UP001290455">
    <property type="component" value="Unassembled WGS sequence"/>
</dbReference>
<dbReference type="CDD" id="cd06229">
    <property type="entry name" value="M14_Endopeptidase_I"/>
    <property type="match status" value="1"/>
</dbReference>
<comment type="similarity">
    <text evidence="2 7">Belongs to the peptidase M14 family.</text>
</comment>
<evidence type="ECO:0000256" key="5">
    <source>
        <dbReference type="ARBA" id="ARBA00022833"/>
    </source>
</evidence>
<dbReference type="PANTHER" id="PTHR11705">
    <property type="entry name" value="PROTEASE FAMILY M14 CARBOXYPEPTIDASE A,B"/>
    <property type="match status" value="1"/>
</dbReference>
<keyword evidence="4" id="KW-0378">Hydrolase</keyword>
<dbReference type="PANTHER" id="PTHR11705:SF143">
    <property type="entry name" value="SLL0236 PROTEIN"/>
    <property type="match status" value="1"/>
</dbReference>
<keyword evidence="3" id="KW-0645">Protease</keyword>
<feature type="region of interest" description="Disordered" evidence="9">
    <location>
        <begin position="567"/>
        <end position="590"/>
    </location>
</feature>
<dbReference type="InterPro" id="IPR000834">
    <property type="entry name" value="Peptidase_M14"/>
</dbReference>
<feature type="coiled-coil region" evidence="8">
    <location>
        <begin position="335"/>
        <end position="362"/>
    </location>
</feature>
<dbReference type="EMBL" id="JAXOFX010000004">
    <property type="protein sequence ID" value="MDZ5471918.1"/>
    <property type="molecule type" value="Genomic_DNA"/>
</dbReference>
<feature type="domain" description="Peptidase M14" evidence="10">
    <location>
        <begin position="35"/>
        <end position="330"/>
    </location>
</feature>
<evidence type="ECO:0000256" key="4">
    <source>
        <dbReference type="ARBA" id="ARBA00022801"/>
    </source>
</evidence>
<comment type="cofactor">
    <cofactor evidence="1">
        <name>Zn(2+)</name>
        <dbReference type="ChEBI" id="CHEBI:29105"/>
    </cofactor>
</comment>
<keyword evidence="12" id="KW-1185">Reference proteome</keyword>
<feature type="active site" description="Proton donor/acceptor" evidence="7">
    <location>
        <position position="297"/>
    </location>
</feature>
<dbReference type="SMART" id="SM00631">
    <property type="entry name" value="Zn_pept"/>
    <property type="match status" value="1"/>
</dbReference>
<dbReference type="Pfam" id="PF00246">
    <property type="entry name" value="Peptidase_M14"/>
    <property type="match status" value="1"/>
</dbReference>
<evidence type="ECO:0000256" key="7">
    <source>
        <dbReference type="PROSITE-ProRule" id="PRU01379"/>
    </source>
</evidence>
<sequence>MRKNRFTLLFVIFTVFILILPFTTQAKSNIVNPNEVYSYSKMIENIKKLERAYPDLIKSKVIGKSEYGRNIYAFSLGKGKATVFINGSHHAREWLTTSLNMYMAENYAIAYKKNQKINGYDARKILDSTTIWFVPMVNPDGVTLQQKGLSAFPKHLHTSLIKMNEGSKNFKRWKANGKGVDLNRQYDAGWKSIIGPSTPRYKNYKGKAPHTASEVKAVLKLVEEINPEMTVAYHSTGKILYWNYKQNSKDYKRDHVYAKQIGRMTGYRLVYPGKNPSGGGFTDWFIQQKKKPGFTPEISRYYTETSPPLSEFKGAWSENKAVGLYVAKEGAKLYETRLTKKANELKNKLASLNSSSRKLKDYYYTNIQSANDHKINTKFVTLYNSTEKQLKELEKLSNKYPTKFQEQHDVYISYIKTRLSYSKAYMDGVKLGEKTEQNHLTLISVLEKGILDEATINRINSMEKTIPSLEAKMDKMYGKLVRKLAKDKYITPGKKTIESIKYDIERYNTIIQMEKDLNEGNLELVSKNLDLLTTLEQKSNKVYPLIEQYLNEKKQWIVDELNKRTPTEEDIEVKSQENSLEDSQESINKN</sequence>
<name>A0ABU5IXM3_9BACI</name>
<evidence type="ECO:0000256" key="6">
    <source>
        <dbReference type="ARBA" id="ARBA00023049"/>
    </source>
</evidence>
<dbReference type="GO" id="GO:0004180">
    <property type="term" value="F:carboxypeptidase activity"/>
    <property type="evidence" value="ECO:0007669"/>
    <property type="project" value="UniProtKB-KW"/>
</dbReference>
<dbReference type="InterPro" id="IPR041378">
    <property type="entry name" value="S-layer_SbsC_C"/>
</dbReference>
<dbReference type="InterPro" id="IPR034274">
    <property type="entry name" value="ENP1_M14_CPD"/>
</dbReference>
<evidence type="ECO:0000256" key="1">
    <source>
        <dbReference type="ARBA" id="ARBA00001947"/>
    </source>
</evidence>
<evidence type="ECO:0000313" key="11">
    <source>
        <dbReference type="EMBL" id="MDZ5471918.1"/>
    </source>
</evidence>
<dbReference type="Gene3D" id="3.40.630.10">
    <property type="entry name" value="Zn peptidases"/>
    <property type="match status" value="1"/>
</dbReference>
<evidence type="ECO:0000256" key="9">
    <source>
        <dbReference type="SAM" id="MobiDB-lite"/>
    </source>
</evidence>
<evidence type="ECO:0000313" key="12">
    <source>
        <dbReference type="Proteomes" id="UP001290455"/>
    </source>
</evidence>
<reference evidence="11 12" key="1">
    <citation type="submission" date="2023-11" db="EMBL/GenBank/DDBJ databases">
        <title>Bacillus jintuensis, isolated from a mudflat on the Beibu Gulf coast.</title>
        <authorList>
            <person name="Li M."/>
        </authorList>
    </citation>
    <scope>NUCLEOTIDE SEQUENCE [LARGE SCALE GENOMIC DNA]</scope>
    <source>
        <strain evidence="11 12">31A1R</strain>
    </source>
</reference>
<keyword evidence="6" id="KW-0482">Metalloprotease</keyword>
<proteinExistence type="inferred from homology"/>
<dbReference type="SUPFAM" id="SSF53187">
    <property type="entry name" value="Zn-dependent exopeptidases"/>
    <property type="match status" value="1"/>
</dbReference>
<evidence type="ECO:0000256" key="2">
    <source>
        <dbReference type="ARBA" id="ARBA00005988"/>
    </source>
</evidence>
<dbReference type="RefSeq" id="WP_322446207.1">
    <property type="nucleotide sequence ID" value="NZ_JAXOFX010000004.1"/>
</dbReference>
<keyword evidence="8" id="KW-0175">Coiled coil</keyword>
<evidence type="ECO:0000259" key="10">
    <source>
        <dbReference type="PROSITE" id="PS52035"/>
    </source>
</evidence>
<evidence type="ECO:0000256" key="8">
    <source>
        <dbReference type="SAM" id="Coils"/>
    </source>
</evidence>
<keyword evidence="11" id="KW-0121">Carboxypeptidase</keyword>
<organism evidence="11 12">
    <name type="scientific">Robertmurraya mangrovi</name>
    <dbReference type="NCBI Taxonomy" id="3098077"/>
    <lineage>
        <taxon>Bacteria</taxon>
        <taxon>Bacillati</taxon>
        <taxon>Bacillota</taxon>
        <taxon>Bacilli</taxon>
        <taxon>Bacillales</taxon>
        <taxon>Bacillaceae</taxon>
        <taxon>Robertmurraya</taxon>
    </lineage>
</organism>
<accession>A0ABU5IXM3</accession>